<comment type="caution">
    <text evidence="3">The sequence shown here is derived from an EMBL/GenBank/DDBJ whole genome shotgun (WGS) entry which is preliminary data.</text>
</comment>
<dbReference type="AlphaFoldDB" id="A0A4Y2T0A2"/>
<dbReference type="EMBL" id="BGPR01025262">
    <property type="protein sequence ID" value="GBN94022.1"/>
    <property type="molecule type" value="Genomic_DNA"/>
</dbReference>
<feature type="transmembrane region" description="Helical" evidence="2">
    <location>
        <begin position="105"/>
        <end position="127"/>
    </location>
</feature>
<feature type="transmembrane region" description="Helical" evidence="2">
    <location>
        <begin position="79"/>
        <end position="99"/>
    </location>
</feature>
<evidence type="ECO:0000313" key="3">
    <source>
        <dbReference type="EMBL" id="GBN94022.1"/>
    </source>
</evidence>
<feature type="transmembrane region" description="Helical" evidence="2">
    <location>
        <begin position="139"/>
        <end position="161"/>
    </location>
</feature>
<dbReference type="InterPro" id="IPR036259">
    <property type="entry name" value="MFS_trans_sf"/>
</dbReference>
<evidence type="ECO:0000313" key="4">
    <source>
        <dbReference type="Proteomes" id="UP000499080"/>
    </source>
</evidence>
<name>A0A4Y2T0A2_ARAVE</name>
<gene>
    <name evidence="3" type="ORF">AVEN_217795_1</name>
</gene>
<accession>A0A4Y2T0A2</accession>
<evidence type="ECO:0000256" key="2">
    <source>
        <dbReference type="SAM" id="Phobius"/>
    </source>
</evidence>
<proteinExistence type="predicted"/>
<feature type="compositionally biased region" description="Basic and acidic residues" evidence="1">
    <location>
        <begin position="1"/>
        <end position="15"/>
    </location>
</feature>
<evidence type="ECO:0000256" key="1">
    <source>
        <dbReference type="SAM" id="MobiDB-lite"/>
    </source>
</evidence>
<keyword evidence="2" id="KW-0472">Membrane</keyword>
<sequence length="176" mass="18701">MRPVSHHDELPEPKTVENFTSGDAAVEMQIDENESSSTSSEKNYVSDMNEEPHLITPEELNHLVRDLNSSKKKNHSDLLGSRLQGAFGFSLCMAGILLAGCDAVINILCFALSLFSLGIAVSGVLISGVDMAPTFAGSLMGVASTVAAIGSYLVPVITGLLTTHVSATRNPDAYYE</sequence>
<protein>
    <submittedName>
        <fullName evidence="3">Uncharacterized protein</fullName>
    </submittedName>
</protein>
<reference evidence="3 4" key="1">
    <citation type="journal article" date="2019" name="Sci. Rep.">
        <title>Orb-weaving spider Araneus ventricosus genome elucidates the spidroin gene catalogue.</title>
        <authorList>
            <person name="Kono N."/>
            <person name="Nakamura H."/>
            <person name="Ohtoshi R."/>
            <person name="Moran D.A.P."/>
            <person name="Shinohara A."/>
            <person name="Yoshida Y."/>
            <person name="Fujiwara M."/>
            <person name="Mori M."/>
            <person name="Tomita M."/>
            <person name="Arakawa K."/>
        </authorList>
    </citation>
    <scope>NUCLEOTIDE SEQUENCE [LARGE SCALE GENOMIC DNA]</scope>
</reference>
<dbReference type="Proteomes" id="UP000499080">
    <property type="component" value="Unassembled WGS sequence"/>
</dbReference>
<organism evidence="3 4">
    <name type="scientific">Araneus ventricosus</name>
    <name type="common">Orbweaver spider</name>
    <name type="synonym">Epeira ventricosa</name>
    <dbReference type="NCBI Taxonomy" id="182803"/>
    <lineage>
        <taxon>Eukaryota</taxon>
        <taxon>Metazoa</taxon>
        <taxon>Ecdysozoa</taxon>
        <taxon>Arthropoda</taxon>
        <taxon>Chelicerata</taxon>
        <taxon>Arachnida</taxon>
        <taxon>Araneae</taxon>
        <taxon>Araneomorphae</taxon>
        <taxon>Entelegynae</taxon>
        <taxon>Araneoidea</taxon>
        <taxon>Araneidae</taxon>
        <taxon>Araneus</taxon>
    </lineage>
</organism>
<keyword evidence="4" id="KW-1185">Reference proteome</keyword>
<keyword evidence="2" id="KW-0812">Transmembrane</keyword>
<keyword evidence="2" id="KW-1133">Transmembrane helix</keyword>
<feature type="region of interest" description="Disordered" evidence="1">
    <location>
        <begin position="1"/>
        <end position="47"/>
    </location>
</feature>
<dbReference type="SUPFAM" id="SSF103473">
    <property type="entry name" value="MFS general substrate transporter"/>
    <property type="match status" value="1"/>
</dbReference>